<evidence type="ECO:0000256" key="2">
    <source>
        <dbReference type="PROSITE-ProRule" id="PRU00708"/>
    </source>
</evidence>
<dbReference type="InterPro" id="IPR046960">
    <property type="entry name" value="PPR_At4g14850-like_plant"/>
</dbReference>
<sequence length="146" mass="16515">MLLNDQKPNFVTTLTVIRALGAFSSHYSIRVAHGYVIKMGFEQEVPVLTALLRFYSMFDMEVVWELFHQIPNKDVVVWSAMVSGCAKNEKYEEAIDLFRMMQSHGVEPNFVSVVSVLPACAGLGNCRLLLWYSTGVGTRNWLHGEL</sequence>
<feature type="repeat" description="PPR" evidence="2">
    <location>
        <begin position="74"/>
        <end position="108"/>
    </location>
</feature>
<name>A0A2P2INC6_RHIMU</name>
<evidence type="ECO:0000313" key="3">
    <source>
        <dbReference type="EMBL" id="MBW82715.1"/>
    </source>
</evidence>
<dbReference type="InterPro" id="IPR011990">
    <property type="entry name" value="TPR-like_helical_dom_sf"/>
</dbReference>
<dbReference type="PANTHER" id="PTHR47926">
    <property type="entry name" value="PENTATRICOPEPTIDE REPEAT-CONTAINING PROTEIN"/>
    <property type="match status" value="1"/>
</dbReference>
<dbReference type="Pfam" id="PF13041">
    <property type="entry name" value="PPR_2"/>
    <property type="match status" value="1"/>
</dbReference>
<dbReference type="NCBIfam" id="TIGR00756">
    <property type="entry name" value="PPR"/>
    <property type="match status" value="1"/>
</dbReference>
<evidence type="ECO:0000256" key="1">
    <source>
        <dbReference type="ARBA" id="ARBA00022737"/>
    </source>
</evidence>
<dbReference type="InterPro" id="IPR002885">
    <property type="entry name" value="PPR_rpt"/>
</dbReference>
<protein>
    <recommendedName>
        <fullName evidence="4">Pentatricopeptide repeat-containing protein</fullName>
    </recommendedName>
</protein>
<dbReference type="Gene3D" id="1.25.40.10">
    <property type="entry name" value="Tetratricopeptide repeat domain"/>
    <property type="match status" value="1"/>
</dbReference>
<proteinExistence type="predicted"/>
<dbReference type="AlphaFoldDB" id="A0A2P2INC6"/>
<keyword evidence="1" id="KW-0677">Repeat</keyword>
<evidence type="ECO:0008006" key="4">
    <source>
        <dbReference type="Google" id="ProtNLM"/>
    </source>
</evidence>
<dbReference type="GO" id="GO:0009451">
    <property type="term" value="P:RNA modification"/>
    <property type="evidence" value="ECO:0007669"/>
    <property type="project" value="InterPro"/>
</dbReference>
<reference evidence="3" key="1">
    <citation type="submission" date="2018-02" db="EMBL/GenBank/DDBJ databases">
        <title>Rhizophora mucronata_Transcriptome.</title>
        <authorList>
            <person name="Meera S.P."/>
            <person name="Sreeshan A."/>
            <person name="Augustine A."/>
        </authorList>
    </citation>
    <scope>NUCLEOTIDE SEQUENCE</scope>
    <source>
        <tissue evidence="3">Leaf</tissue>
    </source>
</reference>
<dbReference type="GO" id="GO:0003723">
    <property type="term" value="F:RNA binding"/>
    <property type="evidence" value="ECO:0007669"/>
    <property type="project" value="InterPro"/>
</dbReference>
<organism evidence="3">
    <name type="scientific">Rhizophora mucronata</name>
    <name type="common">Asiatic mangrove</name>
    <dbReference type="NCBI Taxonomy" id="61149"/>
    <lineage>
        <taxon>Eukaryota</taxon>
        <taxon>Viridiplantae</taxon>
        <taxon>Streptophyta</taxon>
        <taxon>Embryophyta</taxon>
        <taxon>Tracheophyta</taxon>
        <taxon>Spermatophyta</taxon>
        <taxon>Magnoliopsida</taxon>
        <taxon>eudicotyledons</taxon>
        <taxon>Gunneridae</taxon>
        <taxon>Pentapetalae</taxon>
        <taxon>rosids</taxon>
        <taxon>fabids</taxon>
        <taxon>Malpighiales</taxon>
        <taxon>Rhizophoraceae</taxon>
        <taxon>Rhizophora</taxon>
    </lineage>
</organism>
<dbReference type="EMBL" id="GGEC01002232">
    <property type="protein sequence ID" value="MBW82715.1"/>
    <property type="molecule type" value="Transcribed_RNA"/>
</dbReference>
<accession>A0A2P2INC6</accession>
<dbReference type="PANTHER" id="PTHR47926:SF452">
    <property type="entry name" value="PENTATRICOPEPTIDE REPEAT-CONTAINING PROTEIN"/>
    <property type="match status" value="1"/>
</dbReference>
<dbReference type="PROSITE" id="PS51375">
    <property type="entry name" value="PPR"/>
    <property type="match status" value="1"/>
</dbReference>